<gene>
    <name evidence="3" type="ORF">NX778_13265</name>
</gene>
<evidence type="ECO:0000259" key="2">
    <source>
        <dbReference type="Pfam" id="PF13439"/>
    </source>
</evidence>
<dbReference type="RefSeq" id="WP_258812226.1">
    <property type="nucleotide sequence ID" value="NZ_JANUGU010000004.1"/>
</dbReference>
<dbReference type="InterPro" id="IPR028098">
    <property type="entry name" value="Glyco_trans_4-like_N"/>
</dbReference>
<dbReference type="InterPro" id="IPR050194">
    <property type="entry name" value="Glycosyltransferase_grp1"/>
</dbReference>
<dbReference type="Pfam" id="PF13692">
    <property type="entry name" value="Glyco_trans_1_4"/>
    <property type="match status" value="1"/>
</dbReference>
<evidence type="ECO:0000256" key="1">
    <source>
        <dbReference type="SAM" id="MobiDB-lite"/>
    </source>
</evidence>
<feature type="compositionally biased region" description="Basic and acidic residues" evidence="1">
    <location>
        <begin position="411"/>
        <end position="424"/>
    </location>
</feature>
<evidence type="ECO:0000313" key="3">
    <source>
        <dbReference type="EMBL" id="MCS0659033.1"/>
    </source>
</evidence>
<dbReference type="EC" id="2.4.-.-" evidence="3"/>
<comment type="caution">
    <text evidence="3">The sequence shown here is derived from an EMBL/GenBank/DDBJ whole genome shotgun (WGS) entry which is preliminary data.</text>
</comment>
<dbReference type="Pfam" id="PF13439">
    <property type="entry name" value="Glyco_transf_4"/>
    <property type="match status" value="1"/>
</dbReference>
<protein>
    <submittedName>
        <fullName evidence="3">Glycosyltransferase</fullName>
        <ecNumber evidence="3">2.4.-.-</ecNumber>
    </submittedName>
</protein>
<dbReference type="Proteomes" id="UP001204621">
    <property type="component" value="Unassembled WGS sequence"/>
</dbReference>
<name>A0ABT2D0Z7_9BURK</name>
<dbReference type="GO" id="GO:0016757">
    <property type="term" value="F:glycosyltransferase activity"/>
    <property type="evidence" value="ECO:0007669"/>
    <property type="project" value="UniProtKB-KW"/>
</dbReference>
<proteinExistence type="predicted"/>
<keyword evidence="3" id="KW-0328">Glycosyltransferase</keyword>
<sequence>MRQAPTNIAFIIRDPLPPARADVLTLFGDELPRYGITSELIGQAGAAPAQPWRAGAMHAVGRLSSRRASLLSAWWDLRGLWRACRRARPDIIQVRDKIASGLLGRLAAAVLRVPFVYWMSFPIVEGFEARRDDLRRAGRRSWPAHALRAALSRFVLYRLVLPGARHIFVQSEAMAAWLADRGFARARMTPVPMGVDGARFDRARIAPAADPRLDGRRVVLYLGRVARARRSDFLFDVAERLRAAMPDSLLVIAGAAASSDEMDWMRSELDRRDLAGHVLLTGWLPQEAALGYAVRAEVGLSPIPRGALFDVSSPTKLVEYLALGIPSVANDIPDQRLVIEQSGAGLCVPMAADAFADATLRLLRDRELAASLAAGGPGWVRSHRSYAILGKRVARAYQRLRAAAPRPATPLDRRSPAAAPGREECTLTLPDGRRLARLDRVFQGHDHVLVAGQVRYRGAARFVLRVVPTACFAAADEAALIGSFLRRVPGADVTVERVDAIPRGPNGKFEFIAPDM</sequence>
<keyword evidence="4" id="KW-1185">Reference proteome</keyword>
<organism evidence="3 4">
    <name type="scientific">Massilia terrae</name>
    <dbReference type="NCBI Taxonomy" id="1811224"/>
    <lineage>
        <taxon>Bacteria</taxon>
        <taxon>Pseudomonadati</taxon>
        <taxon>Pseudomonadota</taxon>
        <taxon>Betaproteobacteria</taxon>
        <taxon>Burkholderiales</taxon>
        <taxon>Oxalobacteraceae</taxon>
        <taxon>Telluria group</taxon>
        <taxon>Massilia</taxon>
    </lineage>
</organism>
<keyword evidence="3" id="KW-0808">Transferase</keyword>
<dbReference type="SUPFAM" id="SSF53756">
    <property type="entry name" value="UDP-Glycosyltransferase/glycogen phosphorylase"/>
    <property type="match status" value="1"/>
</dbReference>
<dbReference type="Gene3D" id="3.40.50.2000">
    <property type="entry name" value="Glycogen Phosphorylase B"/>
    <property type="match status" value="2"/>
</dbReference>
<feature type="region of interest" description="Disordered" evidence="1">
    <location>
        <begin position="405"/>
        <end position="424"/>
    </location>
</feature>
<dbReference type="PANTHER" id="PTHR45947:SF3">
    <property type="entry name" value="SULFOQUINOVOSYL TRANSFERASE SQD2"/>
    <property type="match status" value="1"/>
</dbReference>
<dbReference type="EMBL" id="JANUGU010000004">
    <property type="protein sequence ID" value="MCS0659033.1"/>
    <property type="molecule type" value="Genomic_DNA"/>
</dbReference>
<reference evidence="3 4" key="1">
    <citation type="submission" date="2022-08" db="EMBL/GenBank/DDBJ databases">
        <title>Reclassification of Massilia species as members of the genera Telluria, Duganella, Pseudoduganella, Mokoshia gen. nov. and Zemynaea gen. nov. using orthogonal and non-orthogonal genome-based approaches.</title>
        <authorList>
            <person name="Bowman J.P."/>
        </authorList>
    </citation>
    <scope>NUCLEOTIDE SEQUENCE [LARGE SCALE GENOMIC DNA]</scope>
    <source>
        <strain evidence="3 4">JCM 31606</strain>
    </source>
</reference>
<dbReference type="PANTHER" id="PTHR45947">
    <property type="entry name" value="SULFOQUINOVOSYL TRANSFERASE SQD2"/>
    <property type="match status" value="1"/>
</dbReference>
<feature type="domain" description="Glycosyltransferase subfamily 4-like N-terminal" evidence="2">
    <location>
        <begin position="29"/>
        <end position="196"/>
    </location>
</feature>
<evidence type="ECO:0000313" key="4">
    <source>
        <dbReference type="Proteomes" id="UP001204621"/>
    </source>
</evidence>
<accession>A0ABT2D0Z7</accession>